<comment type="caution">
    <text evidence="1">The sequence shown here is derived from an EMBL/GenBank/DDBJ whole genome shotgun (WGS) entry which is preliminary data.</text>
</comment>
<dbReference type="EMBL" id="BLAE01000048">
    <property type="protein sequence ID" value="GES13652.1"/>
    <property type="molecule type" value="Genomic_DNA"/>
</dbReference>
<organism evidence="1 2">
    <name type="scientific">Acrocarpospora macrocephala</name>
    <dbReference type="NCBI Taxonomy" id="150177"/>
    <lineage>
        <taxon>Bacteria</taxon>
        <taxon>Bacillati</taxon>
        <taxon>Actinomycetota</taxon>
        <taxon>Actinomycetes</taxon>
        <taxon>Streptosporangiales</taxon>
        <taxon>Streptosporangiaceae</taxon>
        <taxon>Acrocarpospora</taxon>
    </lineage>
</organism>
<protein>
    <recommendedName>
        <fullName evidence="3">tRNA-guanine(15) transglycosylase-like domain-containing protein</fullName>
    </recommendedName>
</protein>
<evidence type="ECO:0000313" key="2">
    <source>
        <dbReference type="Proteomes" id="UP000331127"/>
    </source>
</evidence>
<keyword evidence="2" id="KW-1185">Reference proteome</keyword>
<evidence type="ECO:0000313" key="1">
    <source>
        <dbReference type="EMBL" id="GES13652.1"/>
    </source>
</evidence>
<reference evidence="1 2" key="1">
    <citation type="submission" date="2019-10" db="EMBL/GenBank/DDBJ databases">
        <title>Whole genome shotgun sequence of Acrocarpospora macrocephala NBRC 16266.</title>
        <authorList>
            <person name="Ichikawa N."/>
            <person name="Kimura A."/>
            <person name="Kitahashi Y."/>
            <person name="Komaki H."/>
            <person name="Oguchi A."/>
        </authorList>
    </citation>
    <scope>NUCLEOTIDE SEQUENCE [LARGE SCALE GENOMIC DNA]</scope>
    <source>
        <strain evidence="1 2">NBRC 16266</strain>
    </source>
</reference>
<gene>
    <name evidence="1" type="ORF">Amac_072490</name>
</gene>
<sequence length="356" mass="39145">MDTTDATQRSGDRDRGGFDLTNRLLAQVPADRAGDFWSVGDYGDGGIVVSGAGSLTAVSGRTQGMTWPLLVDRRRYAGSNRPRGTARFDPSWIGIQRDLNTATVLTDSGYVGEGDHEALAAILEQTMRAGVNVTAVLPLHISWLADPGVKFLISEVNQRETPVALVLEHASDPLRTQYAVNGLKHLLSQAQVSVGLLCTDISGLGAIAYGASWAAVGVTSALRHLYPADKKGRPSGPQRPRHAIVPRLMTFMNVERIAEGWAHVQRHDDLDESLWRCDCVECGNRTMDRFTTCTDLSLAAHNICVLDDLHQQITTPDSWKRAISNALGSYGWIQDEFHITWEPPAFMNAWMPRSWR</sequence>
<proteinExistence type="predicted"/>
<dbReference type="OrthoDB" id="5096160at2"/>
<accession>A0A5M3WZB2</accession>
<dbReference type="AlphaFoldDB" id="A0A5M3WZB2"/>
<dbReference type="Proteomes" id="UP000331127">
    <property type="component" value="Unassembled WGS sequence"/>
</dbReference>
<evidence type="ECO:0008006" key="3">
    <source>
        <dbReference type="Google" id="ProtNLM"/>
    </source>
</evidence>
<dbReference type="RefSeq" id="WP_155358889.1">
    <property type="nucleotide sequence ID" value="NZ_BAAAHL010000081.1"/>
</dbReference>
<name>A0A5M3WZB2_9ACTN</name>